<dbReference type="Pfam" id="PF00828">
    <property type="entry name" value="Ribosomal_L27A"/>
    <property type="match status" value="1"/>
</dbReference>
<dbReference type="GO" id="GO:0003735">
    <property type="term" value="F:structural constituent of ribosome"/>
    <property type="evidence" value="ECO:0007669"/>
    <property type="project" value="InterPro"/>
</dbReference>
<dbReference type="GO" id="GO:0006412">
    <property type="term" value="P:translation"/>
    <property type="evidence" value="ECO:0007669"/>
    <property type="project" value="UniProtKB-UniRule"/>
</dbReference>
<dbReference type="InterPro" id="IPR021131">
    <property type="entry name" value="Ribosomal_uL15/eL18"/>
</dbReference>
<feature type="domain" description="Large ribosomal subunit protein uL15/eL18" evidence="7">
    <location>
        <begin position="76"/>
        <end position="143"/>
    </location>
</feature>
<evidence type="ECO:0000313" key="8">
    <source>
        <dbReference type="EMBL" id="KUK85978.1"/>
    </source>
</evidence>
<reference evidence="9" key="1">
    <citation type="journal article" date="2015" name="MBio">
        <title>Genome-Resolved Metagenomic Analysis Reveals Roles for Candidate Phyla and Other Microbial Community Members in Biogeochemical Transformations in Oil Reservoirs.</title>
        <authorList>
            <person name="Hu P."/>
            <person name="Tom L."/>
            <person name="Singh A."/>
            <person name="Thomas B.C."/>
            <person name="Baker B.J."/>
            <person name="Piceno Y.M."/>
            <person name="Andersen G.L."/>
            <person name="Banfield J.F."/>
        </authorList>
    </citation>
    <scope>NUCLEOTIDE SEQUENCE [LARGE SCALE GENOMIC DNA]</scope>
</reference>
<comment type="function">
    <text evidence="4">Binds to the 23S rRNA.</text>
</comment>
<proteinExistence type="inferred from homology"/>
<dbReference type="InterPro" id="IPR030878">
    <property type="entry name" value="Ribosomal_uL15"/>
</dbReference>
<dbReference type="HAMAP" id="MF_01341">
    <property type="entry name" value="Ribosomal_uL15"/>
    <property type="match status" value="1"/>
</dbReference>
<dbReference type="GO" id="GO:0022625">
    <property type="term" value="C:cytosolic large ribosomal subunit"/>
    <property type="evidence" value="ECO:0007669"/>
    <property type="project" value="TreeGrafter"/>
</dbReference>
<dbReference type="PATRIC" id="fig|1635277.3.peg.1583"/>
<dbReference type="SUPFAM" id="SSF52080">
    <property type="entry name" value="Ribosomal proteins L15p and L18e"/>
    <property type="match status" value="1"/>
</dbReference>
<evidence type="ECO:0000259" key="7">
    <source>
        <dbReference type="Pfam" id="PF00828"/>
    </source>
</evidence>
<dbReference type="PANTHER" id="PTHR12934:SF11">
    <property type="entry name" value="LARGE RIBOSOMAL SUBUNIT PROTEIN UL15M"/>
    <property type="match status" value="1"/>
</dbReference>
<dbReference type="PANTHER" id="PTHR12934">
    <property type="entry name" value="50S RIBOSOMAL PROTEIN L15"/>
    <property type="match status" value="1"/>
</dbReference>
<feature type="compositionally biased region" description="Basic and acidic residues" evidence="6">
    <location>
        <begin position="1"/>
        <end position="14"/>
    </location>
</feature>
<dbReference type="GO" id="GO:0019843">
    <property type="term" value="F:rRNA binding"/>
    <property type="evidence" value="ECO:0007669"/>
    <property type="project" value="UniProtKB-UniRule"/>
</dbReference>
<keyword evidence="4" id="KW-0699">rRNA-binding</keyword>
<evidence type="ECO:0000256" key="3">
    <source>
        <dbReference type="ARBA" id="ARBA00023274"/>
    </source>
</evidence>
<name>A0A101I0I3_UNCT6</name>
<dbReference type="EMBL" id="LGGX01000033">
    <property type="protein sequence ID" value="KUK85978.1"/>
    <property type="molecule type" value="Genomic_DNA"/>
</dbReference>
<evidence type="ECO:0000313" key="9">
    <source>
        <dbReference type="Proteomes" id="UP000053467"/>
    </source>
</evidence>
<organism evidence="8 9">
    <name type="scientific">candidate division TA06 bacterium 34_109</name>
    <dbReference type="NCBI Taxonomy" id="1635277"/>
    <lineage>
        <taxon>Bacteria</taxon>
        <taxon>Bacteria division TA06</taxon>
    </lineage>
</organism>
<accession>A0A101I0I3</accession>
<evidence type="ECO:0000256" key="1">
    <source>
        <dbReference type="ARBA" id="ARBA00007320"/>
    </source>
</evidence>
<evidence type="ECO:0000256" key="6">
    <source>
        <dbReference type="SAM" id="MobiDB-lite"/>
    </source>
</evidence>
<protein>
    <recommendedName>
        <fullName evidence="4">Large ribosomal subunit protein uL15</fullName>
    </recommendedName>
</protein>
<dbReference type="PROSITE" id="PS00475">
    <property type="entry name" value="RIBOSOMAL_L15"/>
    <property type="match status" value="1"/>
</dbReference>
<evidence type="ECO:0000256" key="4">
    <source>
        <dbReference type="HAMAP-Rule" id="MF_01341"/>
    </source>
</evidence>
<comment type="subunit">
    <text evidence="4">Part of the 50S ribosomal subunit.</text>
</comment>
<keyword evidence="2 4" id="KW-0689">Ribosomal protein</keyword>
<dbReference type="InterPro" id="IPR036227">
    <property type="entry name" value="Ribosomal_uL15/eL18_sf"/>
</dbReference>
<keyword evidence="3 4" id="KW-0687">Ribonucleoprotein</keyword>
<dbReference type="Gene3D" id="3.100.10.10">
    <property type="match status" value="1"/>
</dbReference>
<evidence type="ECO:0000256" key="5">
    <source>
        <dbReference type="RuleBase" id="RU003888"/>
    </source>
</evidence>
<feature type="region of interest" description="Disordered" evidence="6">
    <location>
        <begin position="1"/>
        <end position="47"/>
    </location>
</feature>
<sequence length="156" mass="17382">MKLNELHPPKGAVRDKKRKGQGPGSGNGKTAGRGEKGQKARSGYSAKWGFEGGQMPFIRRIPKRGFKNFNRKVYQVVNVQDLNIFKDGDIVRKENLKENDLISSLEKPVKLLGDGELDKKVEIYVDKCSKKAKETVEKKGGKVYLSEKKKSFGGEG</sequence>
<comment type="similarity">
    <text evidence="1 4 5">Belongs to the universal ribosomal protein uL15 family.</text>
</comment>
<dbReference type="InterPro" id="IPR005749">
    <property type="entry name" value="Ribosomal_uL15_bac-type"/>
</dbReference>
<feature type="compositionally biased region" description="Gly residues" evidence="6">
    <location>
        <begin position="21"/>
        <end position="31"/>
    </location>
</feature>
<comment type="caution">
    <text evidence="8">The sequence shown here is derived from an EMBL/GenBank/DDBJ whole genome shotgun (WGS) entry which is preliminary data.</text>
</comment>
<dbReference type="AlphaFoldDB" id="A0A101I0I3"/>
<gene>
    <name evidence="4" type="primary">rplO</name>
    <name evidence="8" type="ORF">XE03_1778</name>
</gene>
<dbReference type="NCBIfam" id="TIGR01071">
    <property type="entry name" value="rplO_bact"/>
    <property type="match status" value="1"/>
</dbReference>
<dbReference type="InterPro" id="IPR001196">
    <property type="entry name" value="Ribosomal_uL15_CS"/>
</dbReference>
<dbReference type="Proteomes" id="UP000053467">
    <property type="component" value="Unassembled WGS sequence"/>
</dbReference>
<keyword evidence="4" id="KW-0694">RNA-binding</keyword>
<evidence type="ECO:0000256" key="2">
    <source>
        <dbReference type="ARBA" id="ARBA00022980"/>
    </source>
</evidence>